<evidence type="ECO:0000256" key="4">
    <source>
        <dbReference type="ARBA" id="ARBA00023027"/>
    </source>
</evidence>
<dbReference type="SUPFAM" id="SSF52309">
    <property type="entry name" value="N-(deoxy)ribosyltransferase-like"/>
    <property type="match status" value="1"/>
</dbReference>
<keyword evidence="3 6" id="KW-0378">Hydrolase</keyword>
<dbReference type="OrthoDB" id="10028716at2759"/>
<dbReference type="GO" id="GO:0061809">
    <property type="term" value="F:NAD+ nucleosidase activity, cyclic ADP-ribose generating"/>
    <property type="evidence" value="ECO:0007669"/>
    <property type="project" value="InterPro"/>
</dbReference>
<dbReference type="AlphaFoldDB" id="A0A7D9HRT7"/>
<accession>A0A7D9HRT7</accession>
<dbReference type="Pfam" id="PF02267">
    <property type="entry name" value="Rib_hydrolayse"/>
    <property type="match status" value="2"/>
</dbReference>
<evidence type="ECO:0000256" key="5">
    <source>
        <dbReference type="ARBA" id="ARBA00023157"/>
    </source>
</evidence>
<sequence>MQWCGMIKEPGINYKQCPYECANQKAFWGVAAKKMAERSEGVVYAVINGTRQHWKDKQIFSAYMMDRERCGTFSVKALQKQIESRGIKSSCVDDPLSIRALLCLDYPKDALCQFHLTALLK</sequence>
<keyword evidence="5" id="KW-1015">Disulfide bond</keyword>
<name>A0A7D9HRT7_PARCT</name>
<evidence type="ECO:0000256" key="3">
    <source>
        <dbReference type="ARBA" id="ARBA00022801"/>
    </source>
</evidence>
<dbReference type="InterPro" id="IPR003193">
    <property type="entry name" value="ADP-ribosyl_cyclase"/>
</dbReference>
<evidence type="ECO:0000313" key="7">
    <source>
        <dbReference type="Proteomes" id="UP001152795"/>
    </source>
</evidence>
<proteinExistence type="inferred from homology"/>
<comment type="caution">
    <text evidence="6">The sequence shown here is derived from an EMBL/GenBank/DDBJ whole genome shotgun (WGS) entry which is preliminary data.</text>
</comment>
<dbReference type="EMBL" id="CACRXK020001134">
    <property type="protein sequence ID" value="CAB3987201.1"/>
    <property type="molecule type" value="Genomic_DNA"/>
</dbReference>
<dbReference type="Proteomes" id="UP001152795">
    <property type="component" value="Unassembled WGS sequence"/>
</dbReference>
<keyword evidence="7" id="KW-1185">Reference proteome</keyword>
<dbReference type="GO" id="GO:0016849">
    <property type="term" value="F:phosphorus-oxygen lyase activity"/>
    <property type="evidence" value="ECO:0007669"/>
    <property type="project" value="TreeGrafter"/>
</dbReference>
<evidence type="ECO:0000313" key="6">
    <source>
        <dbReference type="EMBL" id="CAB3987201.1"/>
    </source>
</evidence>
<dbReference type="GO" id="GO:0005886">
    <property type="term" value="C:plasma membrane"/>
    <property type="evidence" value="ECO:0007669"/>
    <property type="project" value="TreeGrafter"/>
</dbReference>
<dbReference type="Gene3D" id="1.20.82.10">
    <property type="entry name" value="ADP Ribosyl Cyclase, Chain A, domain 1"/>
    <property type="match status" value="1"/>
</dbReference>
<gene>
    <name evidence="6" type="ORF">PACLA_8A032075</name>
</gene>
<dbReference type="GO" id="GO:0016740">
    <property type="term" value="F:transferase activity"/>
    <property type="evidence" value="ECO:0007669"/>
    <property type="project" value="UniProtKB-KW"/>
</dbReference>
<keyword evidence="4" id="KW-0520">NAD</keyword>
<dbReference type="PANTHER" id="PTHR10912:SF7">
    <property type="entry name" value="ADP-RIBOSYL CYCLASE_CYCLIC ADP-RIBOSE HYDROLASE"/>
    <property type="match status" value="1"/>
</dbReference>
<keyword evidence="2" id="KW-0808">Transferase</keyword>
<evidence type="ECO:0000256" key="1">
    <source>
        <dbReference type="ARBA" id="ARBA00005406"/>
    </source>
</evidence>
<dbReference type="PANTHER" id="PTHR10912">
    <property type="entry name" value="ADP-RIBOSYL CYCLASE"/>
    <property type="match status" value="1"/>
</dbReference>
<reference evidence="6" key="1">
    <citation type="submission" date="2020-04" db="EMBL/GenBank/DDBJ databases">
        <authorList>
            <person name="Alioto T."/>
            <person name="Alioto T."/>
            <person name="Gomez Garrido J."/>
        </authorList>
    </citation>
    <scope>NUCLEOTIDE SEQUENCE</scope>
    <source>
        <strain evidence="6">A484AB</strain>
    </source>
</reference>
<comment type="similarity">
    <text evidence="1">Belongs to the ADP-ribosyl cyclase family.</text>
</comment>
<dbReference type="Gene3D" id="3.40.50.720">
    <property type="entry name" value="NAD(P)-binding Rossmann-like Domain"/>
    <property type="match status" value="1"/>
</dbReference>
<organism evidence="6 7">
    <name type="scientific">Paramuricea clavata</name>
    <name type="common">Red gorgonian</name>
    <name type="synonym">Violescent sea-whip</name>
    <dbReference type="NCBI Taxonomy" id="317549"/>
    <lineage>
        <taxon>Eukaryota</taxon>
        <taxon>Metazoa</taxon>
        <taxon>Cnidaria</taxon>
        <taxon>Anthozoa</taxon>
        <taxon>Octocorallia</taxon>
        <taxon>Malacalcyonacea</taxon>
        <taxon>Plexauridae</taxon>
        <taxon>Paramuricea</taxon>
    </lineage>
</organism>
<protein>
    <submittedName>
        <fullName evidence="6">ADP-ribosyl cyclase cyclic ADP-ribose hydrolase-like</fullName>
    </submittedName>
</protein>
<evidence type="ECO:0000256" key="2">
    <source>
        <dbReference type="ARBA" id="ARBA00022679"/>
    </source>
</evidence>